<name>A0A978VHH0_ZIZJJ</name>
<dbReference type="PROSITE" id="PS50304">
    <property type="entry name" value="TUDOR"/>
    <property type="match status" value="1"/>
</dbReference>
<protein>
    <recommendedName>
        <fullName evidence="3">Tudor domain-containing protein</fullName>
    </recommendedName>
</protein>
<dbReference type="AlphaFoldDB" id="A0A978VHH0"/>
<accession>A0A978VHH0</accession>
<proteinExistence type="inferred from homology"/>
<evidence type="ECO:0000256" key="2">
    <source>
        <dbReference type="ARBA" id="ARBA00022676"/>
    </source>
</evidence>
<keyword evidence="2" id="KW-0328">Glycosyltransferase</keyword>
<evidence type="ECO:0000313" key="4">
    <source>
        <dbReference type="EMBL" id="KAH7532539.1"/>
    </source>
</evidence>
<sequence>MVSNGLDSTPRKHKRHVVLFPFMSKGHTIPLLHLSRLLLKRHLSVTIFTTPANRPFIADSLADTSASIVDLPFPENIPDIPAGIESTDKIPSMSLFYSFVTSTKRMQPDFERALQSLLPHVSFVVSDGFLWWTRESASKFGIPRLVSYGMCAYANSVCIAVLQDRLLHGPKSDTELITVTRFPWIQITRNDFIPAFTDPEPDPVVSEFHMNCAISTMSSFGTIFNSFYELEPVFVDFMSQLGGQRESETKTWCVGPLCLADPVPRIQPNPSNRPAWVWWLDQKLEQGSSVLYVAFGSQAEISPEQLKEIAKGLEESKNSNRVVFYNHLPVLPAIPTNMLSNTLDPTRPPEHKRHVVLVPFMSKSHTITLLHLARLFLKRHLSVTIFTTRANRPFIVDTLADTSASIVDLPFPENIPDIPPGIESTDKIPSMSLFYSFVTSTKRMQPDFERALQSLLPHVSFMVSDGFLWWTLESASKFGIPRLVSYGMCAYANSVCIAAHQDRLLHGPKSDTELITVTRFPWIQITRNDFDPPFTDPEPDPVVSEFHMNCAIATMSSFGTIFNSFYELEPVFVDFSNQLDGQRESETKAWCVGPLCLADPVPRFQQSPSNKPAWFQWLDQKREQGRSVLYVAFGSQAEISTEQIGEIAMGLEESKGQLDTSSTDNNEQ</sequence>
<keyword evidence="2" id="KW-0808">Transferase</keyword>
<evidence type="ECO:0000313" key="5">
    <source>
        <dbReference type="Proteomes" id="UP000813462"/>
    </source>
</evidence>
<organism evidence="4 5">
    <name type="scientific">Ziziphus jujuba var. spinosa</name>
    <dbReference type="NCBI Taxonomy" id="714518"/>
    <lineage>
        <taxon>Eukaryota</taxon>
        <taxon>Viridiplantae</taxon>
        <taxon>Streptophyta</taxon>
        <taxon>Embryophyta</taxon>
        <taxon>Tracheophyta</taxon>
        <taxon>Spermatophyta</taxon>
        <taxon>Magnoliopsida</taxon>
        <taxon>eudicotyledons</taxon>
        <taxon>Gunneridae</taxon>
        <taxon>Pentapetalae</taxon>
        <taxon>rosids</taxon>
        <taxon>fabids</taxon>
        <taxon>Rosales</taxon>
        <taxon>Rhamnaceae</taxon>
        <taxon>Paliureae</taxon>
        <taxon>Ziziphus</taxon>
    </lineage>
</organism>
<gene>
    <name evidence="4" type="ORF">FEM48_Zijuj04G0030900</name>
</gene>
<feature type="domain" description="Tudor" evidence="3">
    <location>
        <begin position="589"/>
        <end position="654"/>
    </location>
</feature>
<evidence type="ECO:0000259" key="3">
    <source>
        <dbReference type="PROSITE" id="PS50304"/>
    </source>
</evidence>
<dbReference type="EMBL" id="JAEACU010000004">
    <property type="protein sequence ID" value="KAH7532539.1"/>
    <property type="molecule type" value="Genomic_DNA"/>
</dbReference>
<evidence type="ECO:0000256" key="1">
    <source>
        <dbReference type="ARBA" id="ARBA00009995"/>
    </source>
</evidence>
<reference evidence="4" key="1">
    <citation type="journal article" date="2021" name="Front. Plant Sci.">
        <title>Chromosome-Scale Genome Assembly for Chinese Sour Jujube and Insights Into Its Genome Evolution and Domestication Signature.</title>
        <authorList>
            <person name="Shen L.-Y."/>
            <person name="Luo H."/>
            <person name="Wang X.-L."/>
            <person name="Wang X.-M."/>
            <person name="Qiu X.-J."/>
            <person name="Liu H."/>
            <person name="Zhou S.-S."/>
            <person name="Jia K.-H."/>
            <person name="Nie S."/>
            <person name="Bao Y.-T."/>
            <person name="Zhang R.-G."/>
            <person name="Yun Q.-Z."/>
            <person name="Chai Y.-H."/>
            <person name="Lu J.-Y."/>
            <person name="Li Y."/>
            <person name="Zhao S.-W."/>
            <person name="Mao J.-F."/>
            <person name="Jia S.-G."/>
            <person name="Mao Y.-M."/>
        </authorList>
    </citation>
    <scope>NUCLEOTIDE SEQUENCE</scope>
    <source>
        <strain evidence="4">AT0</strain>
        <tissue evidence="4">Leaf</tissue>
    </source>
</reference>
<dbReference type="InterPro" id="IPR002999">
    <property type="entry name" value="Tudor"/>
</dbReference>
<dbReference type="PANTHER" id="PTHR48047:SF51">
    <property type="entry name" value="GLYCOSYLTRANSFERASE"/>
    <property type="match status" value="1"/>
</dbReference>
<comment type="caution">
    <text evidence="4">The sequence shown here is derived from an EMBL/GenBank/DDBJ whole genome shotgun (WGS) entry which is preliminary data.</text>
</comment>
<comment type="similarity">
    <text evidence="1">Belongs to the UDP-glycosyltransferase family.</text>
</comment>
<dbReference type="SUPFAM" id="SSF53756">
    <property type="entry name" value="UDP-Glycosyltransferase/glycogen phosphorylase"/>
    <property type="match status" value="2"/>
</dbReference>
<dbReference type="PANTHER" id="PTHR48047">
    <property type="entry name" value="GLYCOSYLTRANSFERASE"/>
    <property type="match status" value="1"/>
</dbReference>
<dbReference type="Proteomes" id="UP000813462">
    <property type="component" value="Unassembled WGS sequence"/>
</dbReference>
<dbReference type="InterPro" id="IPR058980">
    <property type="entry name" value="Glyco_transf_N"/>
</dbReference>
<dbReference type="Pfam" id="PF26168">
    <property type="entry name" value="Glyco_transf_N"/>
    <property type="match status" value="1"/>
</dbReference>
<dbReference type="Gene3D" id="3.40.50.2000">
    <property type="entry name" value="Glycogen Phosphorylase B"/>
    <property type="match status" value="4"/>
</dbReference>
<dbReference type="GO" id="GO:0035251">
    <property type="term" value="F:UDP-glucosyltransferase activity"/>
    <property type="evidence" value="ECO:0007669"/>
    <property type="project" value="TreeGrafter"/>
</dbReference>